<keyword evidence="1" id="KW-1133">Transmembrane helix</keyword>
<dbReference type="NCBIfam" id="TIGR02532">
    <property type="entry name" value="IV_pilin_GFxxxE"/>
    <property type="match status" value="1"/>
</dbReference>
<accession>A0A1G1L253</accession>
<proteinExistence type="predicted"/>
<name>A0A1G1L253_9BACT</name>
<dbReference type="Gene3D" id="3.30.700.10">
    <property type="entry name" value="Glycoprotein, Type 4 Pilin"/>
    <property type="match status" value="1"/>
</dbReference>
<evidence type="ECO:0000313" key="3">
    <source>
        <dbReference type="Proteomes" id="UP000178187"/>
    </source>
</evidence>
<dbReference type="AlphaFoldDB" id="A0A1G1L253"/>
<comment type="caution">
    <text evidence="2">The sequence shown here is derived from an EMBL/GenBank/DDBJ whole genome shotgun (WGS) entry which is preliminary data.</text>
</comment>
<dbReference type="InterPro" id="IPR045584">
    <property type="entry name" value="Pilin-like"/>
</dbReference>
<dbReference type="InterPro" id="IPR012902">
    <property type="entry name" value="N_methyl_site"/>
</dbReference>
<dbReference type="EMBL" id="MHFR01000012">
    <property type="protein sequence ID" value="OGW99230.1"/>
    <property type="molecule type" value="Genomic_DNA"/>
</dbReference>
<dbReference type="Pfam" id="PF07963">
    <property type="entry name" value="N_methyl"/>
    <property type="match status" value="1"/>
</dbReference>
<sequence>MNKKRGFTLSEITITVAIVGVVTSVSVPSYLQARRNTNMEIVRQHMKQIGEKLIEILEKKGKFSCAANPTDPACETKWPLIGSFDPDEQAITASLSAIDNLCYTTADYSTNTPRTSYRFCSQPKSASCGVNAGNKRFCVHYDPQMSALFSPGIVGEVEMFDGLGTPMSLYMERPFEFVGSNNQWLDFARDMEMEAAGQLFWSYETRGYNVFENDPLAKMSWSSYIQMTEEQAKQLSAIDAYLRQQTPSITMIANLKSASEVNAKYMKSLWGQNPDSSDYAVHEGNQVYEIAFQFPRPTVYHLPAQGGVQEYLSQNSWVRGKCSTGSESQICYMI</sequence>
<dbReference type="SUPFAM" id="SSF54523">
    <property type="entry name" value="Pili subunits"/>
    <property type="match status" value="1"/>
</dbReference>
<evidence type="ECO:0000256" key="1">
    <source>
        <dbReference type="SAM" id="Phobius"/>
    </source>
</evidence>
<reference evidence="2 3" key="1">
    <citation type="journal article" date="2016" name="Nat. Commun.">
        <title>Thousands of microbial genomes shed light on interconnected biogeochemical processes in an aquifer system.</title>
        <authorList>
            <person name="Anantharaman K."/>
            <person name="Brown C.T."/>
            <person name="Hug L.A."/>
            <person name="Sharon I."/>
            <person name="Castelle C.J."/>
            <person name="Probst A.J."/>
            <person name="Thomas B.C."/>
            <person name="Singh A."/>
            <person name="Wilkins M.J."/>
            <person name="Karaoz U."/>
            <person name="Brodie E.L."/>
            <person name="Williams K.H."/>
            <person name="Hubbard S.S."/>
            <person name="Banfield J.F."/>
        </authorList>
    </citation>
    <scope>NUCLEOTIDE SEQUENCE [LARGE SCALE GENOMIC DNA]</scope>
</reference>
<gene>
    <name evidence="2" type="ORF">A3G33_02215</name>
</gene>
<organism evidence="2 3">
    <name type="scientific">Candidatus Danuiimicrobium aquiferis</name>
    <dbReference type="NCBI Taxonomy" id="1801832"/>
    <lineage>
        <taxon>Bacteria</taxon>
        <taxon>Pseudomonadati</taxon>
        <taxon>Candidatus Omnitrophota</taxon>
        <taxon>Candidatus Danuiimicrobium</taxon>
    </lineage>
</organism>
<feature type="transmembrane region" description="Helical" evidence="1">
    <location>
        <begin position="12"/>
        <end position="31"/>
    </location>
</feature>
<protein>
    <recommendedName>
        <fullName evidence="4">Prepilin-type N-terminal cleavage/methylation domain-containing protein</fullName>
    </recommendedName>
</protein>
<evidence type="ECO:0008006" key="4">
    <source>
        <dbReference type="Google" id="ProtNLM"/>
    </source>
</evidence>
<dbReference type="Proteomes" id="UP000178187">
    <property type="component" value="Unassembled WGS sequence"/>
</dbReference>
<keyword evidence="1" id="KW-0812">Transmembrane</keyword>
<evidence type="ECO:0000313" key="2">
    <source>
        <dbReference type="EMBL" id="OGW99230.1"/>
    </source>
</evidence>
<keyword evidence="1" id="KW-0472">Membrane</keyword>